<name>W6RYN7_9CLOT</name>
<dbReference type="InterPro" id="IPR036390">
    <property type="entry name" value="WH_DNA-bd_sf"/>
</dbReference>
<dbReference type="Pfam" id="PF08279">
    <property type="entry name" value="HTH_11"/>
    <property type="match status" value="1"/>
</dbReference>
<keyword evidence="2" id="KW-0804">Transcription</keyword>
<keyword evidence="1 2" id="KW-0436">Ligase</keyword>
<comment type="similarity">
    <text evidence="2">Belongs to the biotin--protein ligase family.</text>
</comment>
<reference evidence="4 5" key="1">
    <citation type="submission" date="2013-11" db="EMBL/GenBank/DDBJ databases">
        <title>Complete genome sequence of Clostridum sp. M2/40.</title>
        <authorList>
            <person name="Wibberg D."/>
            <person name="Puehler A."/>
            <person name="Schlueter A."/>
        </authorList>
    </citation>
    <scope>NUCLEOTIDE SEQUENCE [LARGE SCALE GENOMIC DNA]</scope>
    <source>
        <strain evidence="5">M2/40</strain>
    </source>
</reference>
<evidence type="ECO:0000256" key="2">
    <source>
        <dbReference type="HAMAP-Rule" id="MF_00978"/>
    </source>
</evidence>
<dbReference type="SUPFAM" id="SSF46785">
    <property type="entry name" value="Winged helix' DNA-binding domain"/>
    <property type="match status" value="1"/>
</dbReference>
<evidence type="ECO:0000313" key="5">
    <source>
        <dbReference type="Proteomes" id="UP000019426"/>
    </source>
</evidence>
<keyword evidence="5" id="KW-1185">Reference proteome</keyword>
<dbReference type="NCBIfam" id="TIGR00121">
    <property type="entry name" value="birA_ligase"/>
    <property type="match status" value="1"/>
</dbReference>
<dbReference type="STRING" id="1216932.CM240_2642"/>
<dbReference type="HOGENOM" id="CLU_051096_0_0_9"/>
<dbReference type="InterPro" id="IPR045864">
    <property type="entry name" value="aa-tRNA-synth_II/BPL/LPL"/>
</dbReference>
<dbReference type="PANTHER" id="PTHR12835">
    <property type="entry name" value="BIOTIN PROTEIN LIGASE"/>
    <property type="match status" value="1"/>
</dbReference>
<dbReference type="eggNOG" id="COG1654">
    <property type="taxonomic scope" value="Bacteria"/>
</dbReference>
<keyword evidence="2" id="KW-0678">Repressor</keyword>
<comment type="function">
    <text evidence="2">Acts both as a biotin--[acetyl-CoA-carboxylase] ligase and a repressor.</text>
</comment>
<keyword evidence="2" id="KW-0067">ATP-binding</keyword>
<dbReference type="Gene3D" id="2.30.30.100">
    <property type="match status" value="1"/>
</dbReference>
<dbReference type="GO" id="GO:0006355">
    <property type="term" value="P:regulation of DNA-templated transcription"/>
    <property type="evidence" value="ECO:0007669"/>
    <property type="project" value="UniProtKB-UniRule"/>
</dbReference>
<dbReference type="PROSITE" id="PS51733">
    <property type="entry name" value="BPL_LPL_CATALYTIC"/>
    <property type="match status" value="1"/>
</dbReference>
<sequence length="325" mass="36440">MKDKILSLLKKNNFDYVSGEVISKELNITRSAIWKYMKSLKEDGYIIDSVTNKGYLLVSGPDVITYGEVYNSLTTKYIGRNYNYFSTIDSTSTKAKDLASKNSPEGTIVISEIQTGGRGRMGRHWISPYGKGLSFSIILRPNVDPYSVGILTFVAAAAIHKSLESFNINTTIKWPNDIYLDNKKVCGILTELNCELSSVNYVVLGIGLNVNLTLEDYPSDIQNIATSLKIHCGQDISRQTLLASILNNFEIFYEKYKNNDITEALSICRNYSNVINKEVYLLNKNSSEKVFVKNLNDDGSLLVIDDKNEEKIIYSGEISVRAVHS</sequence>
<dbReference type="KEGG" id="clt:CM240_2642"/>
<feature type="DNA-binding region" description="H-T-H motif" evidence="2">
    <location>
        <begin position="19"/>
        <end position="38"/>
    </location>
</feature>
<dbReference type="GO" id="GO:0005737">
    <property type="term" value="C:cytoplasm"/>
    <property type="evidence" value="ECO:0007669"/>
    <property type="project" value="TreeGrafter"/>
</dbReference>
<keyword evidence="2" id="KW-0092">Biotin</keyword>
<keyword evidence="2" id="KW-0238">DNA-binding</keyword>
<protein>
    <recommendedName>
        <fullName evidence="2">Bifunctional ligase/repressor BirA</fullName>
    </recommendedName>
    <alternativeName>
        <fullName evidence="2">Biotin--[acetyl-CoA-carboxylase] ligase</fullName>
        <ecNumber evidence="2">6.3.4.15</ecNumber>
    </alternativeName>
    <alternativeName>
        <fullName evidence="2">Biotin--protein ligase</fullName>
    </alternativeName>
    <alternativeName>
        <fullName evidence="2">Biotin-[acetyl-CoA carboxylase] synthetase</fullName>
    </alternativeName>
</protein>
<dbReference type="CDD" id="cd16442">
    <property type="entry name" value="BPL"/>
    <property type="match status" value="1"/>
</dbReference>
<keyword evidence="2" id="KW-0547">Nucleotide-binding</keyword>
<feature type="binding site" evidence="2">
    <location>
        <position position="114"/>
    </location>
    <ligand>
        <name>biotin</name>
        <dbReference type="ChEBI" id="CHEBI:57586"/>
    </ligand>
</feature>
<accession>W6RYN7</accession>
<dbReference type="InterPro" id="IPR036388">
    <property type="entry name" value="WH-like_DNA-bd_sf"/>
</dbReference>
<dbReference type="Gene3D" id="3.30.930.10">
    <property type="entry name" value="Bira Bifunctional Protein, Domain 2"/>
    <property type="match status" value="1"/>
</dbReference>
<dbReference type="GO" id="GO:0009249">
    <property type="term" value="P:protein lipoylation"/>
    <property type="evidence" value="ECO:0007669"/>
    <property type="project" value="UniProtKB-ARBA"/>
</dbReference>
<dbReference type="GO" id="GO:0004077">
    <property type="term" value="F:biotin--[biotin carboxyl-carrier protein] ligase activity"/>
    <property type="evidence" value="ECO:0007669"/>
    <property type="project" value="UniProtKB-UniRule"/>
</dbReference>
<evidence type="ECO:0000256" key="1">
    <source>
        <dbReference type="ARBA" id="ARBA00022598"/>
    </source>
</evidence>
<dbReference type="InterPro" id="IPR004408">
    <property type="entry name" value="Biotin_CoA_COase_ligase"/>
</dbReference>
<dbReference type="HAMAP" id="MF_00978">
    <property type="entry name" value="Bifunct_BirA"/>
    <property type="match status" value="1"/>
</dbReference>
<dbReference type="Proteomes" id="UP000019426">
    <property type="component" value="Chromosome M2/40_rep1"/>
</dbReference>
<dbReference type="SUPFAM" id="SSF55681">
    <property type="entry name" value="Class II aaRS and biotin synthetases"/>
    <property type="match status" value="1"/>
</dbReference>
<dbReference type="GO" id="GO:0005524">
    <property type="term" value="F:ATP binding"/>
    <property type="evidence" value="ECO:0007669"/>
    <property type="project" value="UniProtKB-UniRule"/>
</dbReference>
<feature type="domain" description="BPL/LPL catalytic" evidence="3">
    <location>
        <begin position="67"/>
        <end position="257"/>
    </location>
</feature>
<dbReference type="GO" id="GO:0003677">
    <property type="term" value="F:DNA binding"/>
    <property type="evidence" value="ECO:0007669"/>
    <property type="project" value="UniProtKB-UniRule"/>
</dbReference>
<keyword evidence="2" id="KW-0805">Transcription regulation</keyword>
<feature type="binding site" evidence="2">
    <location>
        <position position="184"/>
    </location>
    <ligand>
        <name>biotin</name>
        <dbReference type="ChEBI" id="CHEBI:57586"/>
    </ligand>
</feature>
<evidence type="ECO:0000313" key="4">
    <source>
        <dbReference type="EMBL" id="CDM69766.1"/>
    </source>
</evidence>
<dbReference type="RefSeq" id="WP_044039554.1">
    <property type="nucleotide sequence ID" value="NZ_HG917868.1"/>
</dbReference>
<dbReference type="PANTHER" id="PTHR12835:SF5">
    <property type="entry name" value="BIOTIN--PROTEIN LIGASE"/>
    <property type="match status" value="1"/>
</dbReference>
<dbReference type="OrthoDB" id="9807064at2"/>
<feature type="binding site" evidence="2">
    <location>
        <begin position="118"/>
        <end position="120"/>
    </location>
    <ligand>
        <name>biotin</name>
        <dbReference type="ChEBI" id="CHEBI:57586"/>
    </ligand>
</feature>
<dbReference type="EC" id="6.3.4.15" evidence="2"/>
<gene>
    <name evidence="2" type="primary">birA</name>
    <name evidence="4" type="ORF">CM240_2642</name>
</gene>
<dbReference type="Pfam" id="PF03099">
    <property type="entry name" value="BPL_LplA_LipB"/>
    <property type="match status" value="1"/>
</dbReference>
<proteinExistence type="inferred from homology"/>
<comment type="caution">
    <text evidence="2">Lacks conserved residue(s) required for the propagation of feature annotation.</text>
</comment>
<dbReference type="EMBL" id="HG917868">
    <property type="protein sequence ID" value="CDM69766.1"/>
    <property type="molecule type" value="Genomic_DNA"/>
</dbReference>
<dbReference type="InterPro" id="IPR004143">
    <property type="entry name" value="BPL_LPL_catalytic"/>
</dbReference>
<dbReference type="eggNOG" id="COG0340">
    <property type="taxonomic scope" value="Bacteria"/>
</dbReference>
<dbReference type="GO" id="GO:0016740">
    <property type="term" value="F:transferase activity"/>
    <property type="evidence" value="ECO:0007669"/>
    <property type="project" value="UniProtKB-ARBA"/>
</dbReference>
<dbReference type="InterPro" id="IPR030855">
    <property type="entry name" value="Bifunct_BirA"/>
</dbReference>
<dbReference type="AlphaFoldDB" id="W6RYN7"/>
<dbReference type="Gene3D" id="1.10.10.10">
    <property type="entry name" value="Winged helix-like DNA-binding domain superfamily/Winged helix DNA-binding domain"/>
    <property type="match status" value="1"/>
</dbReference>
<organism evidence="4 5">
    <name type="scientific">Clostridium bornimense</name>
    <dbReference type="NCBI Taxonomy" id="1216932"/>
    <lineage>
        <taxon>Bacteria</taxon>
        <taxon>Bacillati</taxon>
        <taxon>Bacillota</taxon>
        <taxon>Clostridia</taxon>
        <taxon>Eubacteriales</taxon>
        <taxon>Clostridiaceae</taxon>
        <taxon>Clostridium</taxon>
    </lineage>
</organism>
<dbReference type="PATRIC" id="fig|1216932.3.peg.2609"/>
<dbReference type="InterPro" id="IPR013196">
    <property type="entry name" value="HTH_11"/>
</dbReference>
<evidence type="ECO:0000259" key="3">
    <source>
        <dbReference type="PROSITE" id="PS51733"/>
    </source>
</evidence>
<comment type="catalytic activity">
    <reaction evidence="2">
        <text>biotin + L-lysyl-[protein] + ATP = N(6)-biotinyl-L-lysyl-[protein] + AMP + diphosphate + H(+)</text>
        <dbReference type="Rhea" id="RHEA:11756"/>
        <dbReference type="Rhea" id="RHEA-COMP:9752"/>
        <dbReference type="Rhea" id="RHEA-COMP:10505"/>
        <dbReference type="ChEBI" id="CHEBI:15378"/>
        <dbReference type="ChEBI" id="CHEBI:29969"/>
        <dbReference type="ChEBI" id="CHEBI:30616"/>
        <dbReference type="ChEBI" id="CHEBI:33019"/>
        <dbReference type="ChEBI" id="CHEBI:57586"/>
        <dbReference type="ChEBI" id="CHEBI:83144"/>
        <dbReference type="ChEBI" id="CHEBI:456215"/>
        <dbReference type="EC" id="6.3.4.15"/>
    </reaction>
</comment>